<organism evidence="6 7">
    <name type="scientific">Aestuariispira insulae</name>
    <dbReference type="NCBI Taxonomy" id="1461337"/>
    <lineage>
        <taxon>Bacteria</taxon>
        <taxon>Pseudomonadati</taxon>
        <taxon>Pseudomonadota</taxon>
        <taxon>Alphaproteobacteria</taxon>
        <taxon>Rhodospirillales</taxon>
        <taxon>Kiloniellaceae</taxon>
        <taxon>Aestuariispira</taxon>
    </lineage>
</organism>
<dbReference type="InterPro" id="IPR026170">
    <property type="entry name" value="FAM173A/B"/>
</dbReference>
<gene>
    <name evidence="6" type="ORF">DFP90_101184</name>
</gene>
<dbReference type="Proteomes" id="UP000256845">
    <property type="component" value="Unassembled WGS sequence"/>
</dbReference>
<dbReference type="PANTHER" id="PTHR13610:SF9">
    <property type="entry name" value="FI06469P"/>
    <property type="match status" value="1"/>
</dbReference>
<evidence type="ECO:0000256" key="4">
    <source>
        <dbReference type="SAM" id="Phobius"/>
    </source>
</evidence>
<keyword evidence="4" id="KW-0812">Transmembrane</keyword>
<comment type="caution">
    <text evidence="6">The sequence shown here is derived from an EMBL/GenBank/DDBJ whole genome shotgun (WGS) entry which is preliminary data.</text>
</comment>
<dbReference type="Gene3D" id="3.40.50.150">
    <property type="entry name" value="Vaccinia Virus protein VP39"/>
    <property type="match status" value="1"/>
</dbReference>
<keyword evidence="2 6" id="KW-0808">Transferase</keyword>
<evidence type="ECO:0000256" key="2">
    <source>
        <dbReference type="ARBA" id="ARBA00022679"/>
    </source>
</evidence>
<proteinExistence type="predicted"/>
<sequence length="259" mass="28838">MARFSVKLLSYPILRGFLAQLFALAAVISINIVQGHYSGTGLPIISLLLFNGLIAAAISTFLGLPSWWLYIQVSFPFLIAASQVMALPGWIFPLALLFLIVTFWNSIGDRVPLYLSNRATGRALLKLLPENRPGRFMDLGCGPAGLLIQLAKARPDWHFTGIEASPALWLLARIRVAASGCNNIDIHLKNIWKTDVYNQDFIYCFLSPAPMPALFRQLSQRMHPGSRLVSNSFDVPGQAADEIISLKDHRDTKLHLWQI</sequence>
<keyword evidence="4" id="KW-0472">Membrane</keyword>
<keyword evidence="4" id="KW-1133">Transmembrane helix</keyword>
<feature type="transmembrane region" description="Helical" evidence="4">
    <location>
        <begin position="45"/>
        <end position="70"/>
    </location>
</feature>
<protein>
    <submittedName>
        <fullName evidence="6">Methyltransferase family protein</fullName>
    </submittedName>
</protein>
<dbReference type="EMBL" id="QRDW01000001">
    <property type="protein sequence ID" value="RED53396.1"/>
    <property type="molecule type" value="Genomic_DNA"/>
</dbReference>
<dbReference type="OrthoDB" id="281208at2"/>
<evidence type="ECO:0000259" key="5">
    <source>
        <dbReference type="Pfam" id="PF13847"/>
    </source>
</evidence>
<feature type="transmembrane region" description="Helical" evidence="4">
    <location>
        <begin position="12"/>
        <end position="33"/>
    </location>
</feature>
<accession>A0A3D9HWW5</accession>
<feature type="transmembrane region" description="Helical" evidence="4">
    <location>
        <begin position="90"/>
        <end position="108"/>
    </location>
</feature>
<name>A0A3D9HWW5_9PROT</name>
<keyword evidence="1 6" id="KW-0489">Methyltransferase</keyword>
<evidence type="ECO:0000313" key="6">
    <source>
        <dbReference type="EMBL" id="RED53396.1"/>
    </source>
</evidence>
<evidence type="ECO:0000256" key="1">
    <source>
        <dbReference type="ARBA" id="ARBA00022603"/>
    </source>
</evidence>
<dbReference type="AlphaFoldDB" id="A0A3D9HWW5"/>
<keyword evidence="7" id="KW-1185">Reference proteome</keyword>
<dbReference type="InterPro" id="IPR025714">
    <property type="entry name" value="Methyltranfer_dom"/>
</dbReference>
<dbReference type="RefSeq" id="WP_147300898.1">
    <property type="nucleotide sequence ID" value="NZ_QRDW01000001.1"/>
</dbReference>
<dbReference type="CDD" id="cd02440">
    <property type="entry name" value="AdoMet_MTases"/>
    <property type="match status" value="1"/>
</dbReference>
<evidence type="ECO:0000313" key="7">
    <source>
        <dbReference type="Proteomes" id="UP000256845"/>
    </source>
</evidence>
<dbReference type="GO" id="GO:0016279">
    <property type="term" value="F:protein-lysine N-methyltransferase activity"/>
    <property type="evidence" value="ECO:0007669"/>
    <property type="project" value="InterPro"/>
</dbReference>
<feature type="domain" description="Methyltransferase" evidence="5">
    <location>
        <begin position="135"/>
        <end position="235"/>
    </location>
</feature>
<dbReference type="InterPro" id="IPR029063">
    <property type="entry name" value="SAM-dependent_MTases_sf"/>
</dbReference>
<reference evidence="6 7" key="1">
    <citation type="submission" date="2018-07" db="EMBL/GenBank/DDBJ databases">
        <title>Genomic Encyclopedia of Type Strains, Phase III (KMG-III): the genomes of soil and plant-associated and newly described type strains.</title>
        <authorList>
            <person name="Whitman W."/>
        </authorList>
    </citation>
    <scope>NUCLEOTIDE SEQUENCE [LARGE SCALE GENOMIC DNA]</scope>
    <source>
        <strain evidence="6 7">CECT 8488</strain>
    </source>
</reference>
<dbReference type="SUPFAM" id="SSF53335">
    <property type="entry name" value="S-adenosyl-L-methionine-dependent methyltransferases"/>
    <property type="match status" value="1"/>
</dbReference>
<dbReference type="GO" id="GO:0032259">
    <property type="term" value="P:methylation"/>
    <property type="evidence" value="ECO:0007669"/>
    <property type="project" value="UniProtKB-KW"/>
</dbReference>
<dbReference type="Pfam" id="PF13847">
    <property type="entry name" value="Methyltransf_31"/>
    <property type="match status" value="1"/>
</dbReference>
<evidence type="ECO:0000256" key="3">
    <source>
        <dbReference type="ARBA" id="ARBA00022691"/>
    </source>
</evidence>
<dbReference type="PANTHER" id="PTHR13610">
    <property type="entry name" value="METHYLTRANSFERASE DOMAIN-CONTAINING PROTEIN"/>
    <property type="match status" value="1"/>
</dbReference>
<keyword evidence="3" id="KW-0949">S-adenosyl-L-methionine</keyword>